<dbReference type="HOGENOM" id="CLU_1652779_0_0_1"/>
<evidence type="ECO:0000256" key="3">
    <source>
        <dbReference type="ARBA" id="ARBA00022833"/>
    </source>
</evidence>
<dbReference type="AlphaFoldDB" id="K5VI80"/>
<dbReference type="GeneID" id="18913298"/>
<reference evidence="6 7" key="1">
    <citation type="journal article" date="2012" name="BMC Genomics">
        <title>Comparative genomics of the white-rot fungi, Phanerochaete carnosa and P. chrysosporium, to elucidate the genetic basis of the distinct wood types they colonize.</title>
        <authorList>
            <person name="Suzuki H."/>
            <person name="MacDonald J."/>
            <person name="Syed K."/>
            <person name="Salamov A."/>
            <person name="Hori C."/>
            <person name="Aerts A."/>
            <person name="Henrissat B."/>
            <person name="Wiebenga A."/>
            <person name="vanKuyk P.A."/>
            <person name="Barry K."/>
            <person name="Lindquist E."/>
            <person name="LaButti K."/>
            <person name="Lapidus A."/>
            <person name="Lucas S."/>
            <person name="Coutinho P."/>
            <person name="Gong Y."/>
            <person name="Samejima M."/>
            <person name="Mahadevan R."/>
            <person name="Abou-Zaid M."/>
            <person name="de Vries R.P."/>
            <person name="Igarashi K."/>
            <person name="Yadav J.S."/>
            <person name="Grigoriev I.V."/>
            <person name="Master E.R."/>
        </authorList>
    </citation>
    <scope>NUCLEOTIDE SEQUENCE [LARGE SCALE GENOMIC DNA]</scope>
    <source>
        <strain evidence="6 7">HHB-10118-sp</strain>
    </source>
</reference>
<dbReference type="Pfam" id="PF00569">
    <property type="entry name" value="ZZ"/>
    <property type="match status" value="1"/>
</dbReference>
<organism evidence="6 7">
    <name type="scientific">Phanerochaete carnosa (strain HHB-10118-sp)</name>
    <name type="common">White-rot fungus</name>
    <name type="synonym">Peniophora carnosa</name>
    <dbReference type="NCBI Taxonomy" id="650164"/>
    <lineage>
        <taxon>Eukaryota</taxon>
        <taxon>Fungi</taxon>
        <taxon>Dikarya</taxon>
        <taxon>Basidiomycota</taxon>
        <taxon>Agaricomycotina</taxon>
        <taxon>Agaricomycetes</taxon>
        <taxon>Polyporales</taxon>
        <taxon>Phanerochaetaceae</taxon>
        <taxon>Phanerochaete</taxon>
    </lineage>
</organism>
<evidence type="ECO:0000313" key="6">
    <source>
        <dbReference type="EMBL" id="EKM50968.1"/>
    </source>
</evidence>
<sequence>MSTFLGVQAARRRVEHFGVTCDGCRQRIHGVRHKYLHCTDFDFCDKCLSNSVVREQHGFHHQFYPVDSPGDFAEYDRVRSTLSRTPAANVHRTFCDACVANPAVLILVLDISPVLQSPDPTATAISIAAPCLTLTLVHMATCEISPTVVAARVYVHMSNS</sequence>
<gene>
    <name evidence="6" type="ORF">PHACADRAFT_212869</name>
</gene>
<dbReference type="RefSeq" id="XP_007400132.1">
    <property type="nucleotide sequence ID" value="XM_007400070.1"/>
</dbReference>
<protein>
    <recommendedName>
        <fullName evidence="5">ZZ-type domain-containing protein</fullName>
    </recommendedName>
</protein>
<evidence type="ECO:0000313" key="7">
    <source>
        <dbReference type="Proteomes" id="UP000008370"/>
    </source>
</evidence>
<dbReference type="OrthoDB" id="3350428at2759"/>
<dbReference type="SUPFAM" id="SSF57850">
    <property type="entry name" value="RING/U-box"/>
    <property type="match status" value="1"/>
</dbReference>
<keyword evidence="7" id="KW-1185">Reference proteome</keyword>
<evidence type="ECO:0000259" key="5">
    <source>
        <dbReference type="PROSITE" id="PS50135"/>
    </source>
</evidence>
<proteinExistence type="predicted"/>
<dbReference type="Gene3D" id="3.30.60.90">
    <property type="match status" value="1"/>
</dbReference>
<evidence type="ECO:0000256" key="1">
    <source>
        <dbReference type="ARBA" id="ARBA00022723"/>
    </source>
</evidence>
<keyword evidence="3" id="KW-0862">Zinc</keyword>
<dbReference type="SMART" id="SM00291">
    <property type="entry name" value="ZnF_ZZ"/>
    <property type="match status" value="1"/>
</dbReference>
<dbReference type="KEGG" id="pco:PHACADRAFT_212869"/>
<name>K5VI80_PHACS</name>
<feature type="domain" description="ZZ-type" evidence="5">
    <location>
        <begin position="16"/>
        <end position="71"/>
    </location>
</feature>
<keyword evidence="2 4" id="KW-0863">Zinc-finger</keyword>
<dbReference type="GO" id="GO:0008270">
    <property type="term" value="F:zinc ion binding"/>
    <property type="evidence" value="ECO:0007669"/>
    <property type="project" value="UniProtKB-KW"/>
</dbReference>
<dbReference type="EMBL" id="JH930477">
    <property type="protein sequence ID" value="EKM50968.1"/>
    <property type="molecule type" value="Genomic_DNA"/>
</dbReference>
<evidence type="ECO:0000256" key="4">
    <source>
        <dbReference type="PROSITE-ProRule" id="PRU00228"/>
    </source>
</evidence>
<dbReference type="InParanoid" id="K5VI80"/>
<dbReference type="Proteomes" id="UP000008370">
    <property type="component" value="Unassembled WGS sequence"/>
</dbReference>
<accession>K5VI80</accession>
<dbReference type="InterPro" id="IPR000433">
    <property type="entry name" value="Znf_ZZ"/>
</dbReference>
<keyword evidence="1" id="KW-0479">Metal-binding</keyword>
<dbReference type="PROSITE" id="PS50135">
    <property type="entry name" value="ZF_ZZ_2"/>
    <property type="match status" value="1"/>
</dbReference>
<dbReference type="InterPro" id="IPR043145">
    <property type="entry name" value="Znf_ZZ_sf"/>
</dbReference>
<evidence type="ECO:0000256" key="2">
    <source>
        <dbReference type="ARBA" id="ARBA00022771"/>
    </source>
</evidence>